<dbReference type="Pfam" id="PF01565">
    <property type="entry name" value="FAD_binding_4"/>
    <property type="match status" value="1"/>
</dbReference>
<dbReference type="Pfam" id="PF04030">
    <property type="entry name" value="ALO"/>
    <property type="match status" value="1"/>
</dbReference>
<dbReference type="GO" id="GO:0016020">
    <property type="term" value="C:membrane"/>
    <property type="evidence" value="ECO:0007669"/>
    <property type="project" value="InterPro"/>
</dbReference>
<dbReference type="GO" id="GO:0071949">
    <property type="term" value="F:FAD binding"/>
    <property type="evidence" value="ECO:0007669"/>
    <property type="project" value="InterPro"/>
</dbReference>
<dbReference type="InterPro" id="IPR016171">
    <property type="entry name" value="Vanillyl_alc_oxidase_C-sub2"/>
</dbReference>
<dbReference type="PANTHER" id="PTHR43762:SF1">
    <property type="entry name" value="D-ARABINONO-1,4-LACTONE OXIDASE"/>
    <property type="match status" value="1"/>
</dbReference>
<dbReference type="PIRSF" id="PIRSF000136">
    <property type="entry name" value="LGO_GLO"/>
    <property type="match status" value="1"/>
</dbReference>
<dbReference type="GO" id="GO:0003885">
    <property type="term" value="F:D-arabinono-1,4-lactone oxidase activity"/>
    <property type="evidence" value="ECO:0007669"/>
    <property type="project" value="InterPro"/>
</dbReference>
<dbReference type="InterPro" id="IPR016167">
    <property type="entry name" value="FAD-bd_PCMH_sub1"/>
</dbReference>
<dbReference type="RefSeq" id="WP_120367548.1">
    <property type="nucleotide sequence ID" value="NZ_RAXZ01000010.1"/>
</dbReference>
<dbReference type="SUPFAM" id="SSF56176">
    <property type="entry name" value="FAD-binding/transporter-associated domain-like"/>
    <property type="match status" value="1"/>
</dbReference>
<evidence type="ECO:0000256" key="2">
    <source>
        <dbReference type="ARBA" id="ARBA00023002"/>
    </source>
</evidence>
<dbReference type="InterPro" id="IPR016166">
    <property type="entry name" value="FAD-bd_PCMH"/>
</dbReference>
<dbReference type="InterPro" id="IPR016169">
    <property type="entry name" value="FAD-bd_PCMH_sub2"/>
</dbReference>
<evidence type="ECO:0000259" key="3">
    <source>
        <dbReference type="PROSITE" id="PS51387"/>
    </source>
</evidence>
<name>A0A3A8FZZ9_9GAMM</name>
<keyword evidence="1" id="KW-0285">Flavoprotein</keyword>
<reference evidence="4 5" key="1">
    <citation type="submission" date="2018-09" db="EMBL/GenBank/DDBJ databases">
        <title>The draft genome of Acinetobacter spp. strains.</title>
        <authorList>
            <person name="Qin J."/>
            <person name="Feng Y."/>
            <person name="Zong Z."/>
        </authorList>
    </citation>
    <scope>NUCLEOTIDE SEQUENCE [LARGE SCALE GENOMIC DNA]</scope>
    <source>
        <strain evidence="4 5">WCHAc060002</strain>
    </source>
</reference>
<dbReference type="Gene3D" id="3.30.465.10">
    <property type="match status" value="1"/>
</dbReference>
<accession>A0A3A8FZZ9</accession>
<dbReference type="AlphaFoldDB" id="A0A3A8FZZ9"/>
<dbReference type="Proteomes" id="UP000281084">
    <property type="component" value="Unassembled WGS sequence"/>
</dbReference>
<dbReference type="NCBIfam" id="TIGR01679">
    <property type="entry name" value="bact_FAD_ox"/>
    <property type="match status" value="1"/>
</dbReference>
<dbReference type="InterPro" id="IPR006094">
    <property type="entry name" value="Oxid_FAD_bind_N"/>
</dbReference>
<gene>
    <name evidence="4" type="ORF">D7V64_09435</name>
</gene>
<dbReference type="Gene3D" id="3.30.43.10">
    <property type="entry name" value="Uridine Diphospho-n-acetylenolpyruvylglucosamine Reductase, domain 2"/>
    <property type="match status" value="1"/>
</dbReference>
<dbReference type="Gene3D" id="1.10.45.10">
    <property type="entry name" value="Vanillyl-alcohol Oxidase, Chain A, domain 4"/>
    <property type="match status" value="1"/>
</dbReference>
<comment type="caution">
    <text evidence="4">The sequence shown here is derived from an EMBL/GenBank/DDBJ whole genome shotgun (WGS) entry which is preliminary data.</text>
</comment>
<organism evidence="4 5">
    <name type="scientific">Acinetobacter cumulans</name>
    <dbReference type="NCBI Taxonomy" id="2136182"/>
    <lineage>
        <taxon>Bacteria</taxon>
        <taxon>Pseudomonadati</taxon>
        <taxon>Pseudomonadota</taxon>
        <taxon>Gammaproteobacteria</taxon>
        <taxon>Moraxellales</taxon>
        <taxon>Moraxellaceae</taxon>
        <taxon>Acinetobacter</taxon>
    </lineage>
</organism>
<feature type="domain" description="FAD-binding PCMH-type" evidence="3">
    <location>
        <begin position="15"/>
        <end position="181"/>
    </location>
</feature>
<dbReference type="InterPro" id="IPR007173">
    <property type="entry name" value="ALO_C"/>
</dbReference>
<dbReference type="EMBL" id="RAXZ01000010">
    <property type="protein sequence ID" value="RKG52447.1"/>
    <property type="molecule type" value="Genomic_DNA"/>
</dbReference>
<evidence type="ECO:0000313" key="4">
    <source>
        <dbReference type="EMBL" id="RKG52447.1"/>
    </source>
</evidence>
<proteinExistence type="predicted"/>
<dbReference type="InterPro" id="IPR010031">
    <property type="entry name" value="FAD_lactone_oxidase-like"/>
</dbReference>
<dbReference type="InterPro" id="IPR036318">
    <property type="entry name" value="FAD-bd_PCMH-like_sf"/>
</dbReference>
<keyword evidence="2" id="KW-0560">Oxidoreductase</keyword>
<sequence length="428" mass="49419">MIKMQSEFWSNWSGSQQAYPKLLRPNSLEVLQNVIRTHPKIRVIGAGHSFSGLAQTNDVLLSLDYFKGVVSHDVQHCQSVVQAGTHLYDLGEKLAAYNQALMNQGDIDQQTLAGAIATGTHGTGIDLQCLSAYVEGFELITADGDLIWCDALHHREIYQAGRVAFGSLGLMTKIKLQNRPMYKLKEQIRSCPFTEVLQHIEQWKSQHRHIEFWAFIHSPNVILKTLDETNQSVQPKTEQILDEDVFLRICSELTKSCPVLNPALHKLVSLLVRPSTAIDWSSRIFPAVRETRFNEMEYQLPVKEGLACLEELMYCLKKHKVPMFFPIEFRYVKADDIWLSPFYQQDSISISIHQYYRQDYVSIFKLAEPIFQKYGGRPHWGKLHTLGGDMLSTLYPKWDDFMHLRQQLDPEKKWINSHLEHLFWGRSD</sequence>
<evidence type="ECO:0000256" key="1">
    <source>
        <dbReference type="ARBA" id="ARBA00022827"/>
    </source>
</evidence>
<evidence type="ECO:0000313" key="5">
    <source>
        <dbReference type="Proteomes" id="UP000281084"/>
    </source>
</evidence>
<dbReference type="Gene3D" id="3.30.70.2520">
    <property type="match status" value="1"/>
</dbReference>
<keyword evidence="1" id="KW-0274">FAD</keyword>
<protein>
    <submittedName>
        <fullName evidence="4">FAD-binding protein</fullName>
    </submittedName>
</protein>
<dbReference type="PANTHER" id="PTHR43762">
    <property type="entry name" value="L-GULONOLACTONE OXIDASE"/>
    <property type="match status" value="1"/>
</dbReference>
<dbReference type="PROSITE" id="PS51387">
    <property type="entry name" value="FAD_PCMH"/>
    <property type="match status" value="1"/>
</dbReference>